<keyword evidence="3" id="KW-1185">Reference proteome</keyword>
<dbReference type="Pfam" id="PF04149">
    <property type="entry name" value="DUF397"/>
    <property type="match status" value="1"/>
</dbReference>
<comment type="caution">
    <text evidence="2">The sequence shown here is derived from an EMBL/GenBank/DDBJ whole genome shotgun (WGS) entry which is preliminary data.</text>
</comment>
<evidence type="ECO:0000259" key="1">
    <source>
        <dbReference type="Pfam" id="PF04149"/>
    </source>
</evidence>
<accession>A0ABP4DH44</accession>
<sequence>MEVADGLPDIVPVRDSKIPNGPTLVFPAGTWSAFINGLKNGRHHL</sequence>
<dbReference type="Proteomes" id="UP001501072">
    <property type="component" value="Unassembled WGS sequence"/>
</dbReference>
<reference evidence="3" key="1">
    <citation type="journal article" date="2019" name="Int. J. Syst. Evol. Microbiol.">
        <title>The Global Catalogue of Microorganisms (GCM) 10K type strain sequencing project: providing services to taxonomists for standard genome sequencing and annotation.</title>
        <authorList>
            <consortium name="The Broad Institute Genomics Platform"/>
            <consortium name="The Broad Institute Genome Sequencing Center for Infectious Disease"/>
            <person name="Wu L."/>
            <person name="Ma J."/>
        </authorList>
    </citation>
    <scope>NUCLEOTIDE SEQUENCE [LARGE SCALE GENOMIC DNA]</scope>
    <source>
        <strain evidence="3">JCM 11269</strain>
    </source>
</reference>
<organism evidence="2 3">
    <name type="scientific">Streptomyces thermogriseus</name>
    <dbReference type="NCBI Taxonomy" id="75292"/>
    <lineage>
        <taxon>Bacteria</taxon>
        <taxon>Bacillati</taxon>
        <taxon>Actinomycetota</taxon>
        <taxon>Actinomycetes</taxon>
        <taxon>Kitasatosporales</taxon>
        <taxon>Streptomycetaceae</taxon>
        <taxon>Streptomyces</taxon>
    </lineage>
</organism>
<name>A0ABP4DH44_9ACTN</name>
<evidence type="ECO:0000313" key="3">
    <source>
        <dbReference type="Proteomes" id="UP001501072"/>
    </source>
</evidence>
<gene>
    <name evidence="2" type="ORF">GCM10009564_14500</name>
</gene>
<dbReference type="InterPro" id="IPR007278">
    <property type="entry name" value="DUF397"/>
</dbReference>
<dbReference type="EMBL" id="BAAAHU010000010">
    <property type="protein sequence ID" value="GAA1006661.1"/>
    <property type="molecule type" value="Genomic_DNA"/>
</dbReference>
<proteinExistence type="predicted"/>
<protein>
    <recommendedName>
        <fullName evidence="1">DUF397 domain-containing protein</fullName>
    </recommendedName>
</protein>
<evidence type="ECO:0000313" key="2">
    <source>
        <dbReference type="EMBL" id="GAA1006661.1"/>
    </source>
</evidence>
<feature type="domain" description="DUF397" evidence="1">
    <location>
        <begin position="2"/>
        <end position="39"/>
    </location>
</feature>